<dbReference type="EMBL" id="AE009952">
    <property type="protein sequence ID" value="AAM86089.1"/>
    <property type="molecule type" value="Genomic_DNA"/>
</dbReference>
<evidence type="ECO:0000313" key="2">
    <source>
        <dbReference type="Proteomes" id="UP000002490"/>
    </source>
</evidence>
<sequence>MNQTFDNHAPATGTATLLCIFPSSLKVFLAADQALAFTRRTHYRFNNARVTYVAHGLKEGAICVGKAVTGRG</sequence>
<organism evidence="1 2">
    <name type="scientific">Yersinia pestis</name>
    <dbReference type="NCBI Taxonomy" id="632"/>
    <lineage>
        <taxon>Bacteria</taxon>
        <taxon>Pseudomonadati</taxon>
        <taxon>Pseudomonadota</taxon>
        <taxon>Gammaproteobacteria</taxon>
        <taxon>Enterobacterales</taxon>
        <taxon>Yersiniaceae</taxon>
        <taxon>Yersinia</taxon>
    </lineage>
</organism>
<gene>
    <name evidence="1" type="ordered locus">y2532</name>
</gene>
<reference evidence="1 2" key="1">
    <citation type="journal article" date="2002" name="J. Bacteriol.">
        <title>Genome sequence of Yersinia pestis KIM.</title>
        <authorList>
            <person name="Deng W."/>
            <person name="Burland V."/>
            <person name="Plunkett G.III."/>
            <person name="Boutin A."/>
            <person name="Mayhew G.F."/>
            <person name="Liss P."/>
            <person name="Perna N.T."/>
            <person name="Rose D.J."/>
            <person name="Mau B."/>
            <person name="Zhou S."/>
            <person name="Schwartz D.C."/>
            <person name="Fetherston J.D."/>
            <person name="Lindler L.E."/>
            <person name="Brubaker R.R."/>
            <person name="Plana G.V."/>
            <person name="Straley S.C."/>
            <person name="McDonough K.A."/>
            <person name="Nilles M.L."/>
            <person name="Matson J.S."/>
            <person name="Blattner F.R."/>
            <person name="Perry R.D."/>
        </authorList>
    </citation>
    <scope>NUCLEOTIDE SEQUENCE [LARGE SCALE GENOMIC DNA]</scope>
    <source>
        <strain evidence="2">KIM10+ / Biovar Mediaevalis</strain>
    </source>
</reference>
<protein>
    <submittedName>
        <fullName evidence="1">Uncharacterized protein</fullName>
    </submittedName>
</protein>
<evidence type="ECO:0000313" key="1">
    <source>
        <dbReference type="EMBL" id="AAM86089.1"/>
    </source>
</evidence>
<dbReference type="HOGENOM" id="CLU_2721437_0_0_6"/>
<dbReference type="KEGG" id="ypk:y2532"/>
<dbReference type="Proteomes" id="UP000002490">
    <property type="component" value="Chromosome"/>
</dbReference>
<name>Q8CL01_YERPE</name>
<accession>Q8CL01</accession>
<proteinExistence type="predicted"/>
<dbReference type="AlphaFoldDB" id="Q8CL01"/>